<proteinExistence type="predicted"/>
<protein>
    <submittedName>
        <fullName evidence="12">Vav guanine nucleotide exchange factor 1</fullName>
    </submittedName>
</protein>
<keyword evidence="7" id="KW-0472">Membrane</keyword>
<feature type="domain" description="Phorbol-ester/DAG-type" evidence="11">
    <location>
        <begin position="484"/>
        <end position="533"/>
    </location>
</feature>
<dbReference type="InterPro" id="IPR036028">
    <property type="entry name" value="SH3-like_dom_sf"/>
</dbReference>
<dbReference type="InterPro" id="IPR000980">
    <property type="entry name" value="SH2"/>
</dbReference>
<keyword evidence="1 6" id="KW-0728">SH3 domain</keyword>
<dbReference type="SUPFAM" id="SSF50729">
    <property type="entry name" value="PH domain-like"/>
    <property type="match status" value="1"/>
</dbReference>
<dbReference type="SUPFAM" id="SSF50044">
    <property type="entry name" value="SH3-domain"/>
    <property type="match status" value="1"/>
</dbReference>
<dbReference type="FunFam" id="2.30.30.40:FF:000072">
    <property type="entry name" value="Unconventional Myosin IB"/>
    <property type="match status" value="1"/>
</dbReference>
<dbReference type="Gene3D" id="1.10.418.10">
    <property type="entry name" value="Calponin-like domain"/>
    <property type="match status" value="1"/>
</dbReference>
<dbReference type="Pfam" id="PF00621">
    <property type="entry name" value="RhoGEF"/>
    <property type="match status" value="1"/>
</dbReference>
<reference evidence="12" key="1">
    <citation type="submission" date="2025-08" db="UniProtKB">
        <authorList>
            <consortium name="Ensembl"/>
        </authorList>
    </citation>
    <scope>IDENTIFICATION</scope>
</reference>
<evidence type="ECO:0000256" key="2">
    <source>
        <dbReference type="ARBA" id="ARBA00022553"/>
    </source>
</evidence>
<dbReference type="PROSITE" id="PS50002">
    <property type="entry name" value="SH3"/>
    <property type="match status" value="1"/>
</dbReference>
<dbReference type="SMART" id="SM00109">
    <property type="entry name" value="C1"/>
    <property type="match status" value="1"/>
</dbReference>
<dbReference type="PROSITE" id="PS50081">
    <property type="entry name" value="ZF_DAG_PE_2"/>
    <property type="match status" value="1"/>
</dbReference>
<evidence type="ECO:0000256" key="1">
    <source>
        <dbReference type="ARBA" id="ARBA00022443"/>
    </source>
</evidence>
<name>A0A8B9Z277_9AVES</name>
<organism evidence="12 13">
    <name type="scientific">Buteo japonicus</name>
    <dbReference type="NCBI Taxonomy" id="224669"/>
    <lineage>
        <taxon>Eukaryota</taxon>
        <taxon>Metazoa</taxon>
        <taxon>Chordata</taxon>
        <taxon>Craniata</taxon>
        <taxon>Vertebrata</taxon>
        <taxon>Euteleostomi</taxon>
        <taxon>Archelosauria</taxon>
        <taxon>Archosauria</taxon>
        <taxon>Dinosauria</taxon>
        <taxon>Saurischia</taxon>
        <taxon>Theropoda</taxon>
        <taxon>Coelurosauria</taxon>
        <taxon>Aves</taxon>
        <taxon>Neognathae</taxon>
        <taxon>Neoaves</taxon>
        <taxon>Telluraves</taxon>
        <taxon>Accipitrimorphae</taxon>
        <taxon>Accipitriformes</taxon>
        <taxon>Accipitridae</taxon>
        <taxon>Accipitrinae</taxon>
        <taxon>Buteo</taxon>
    </lineage>
</organism>
<dbReference type="SUPFAM" id="SSF47576">
    <property type="entry name" value="Calponin-homology domain, CH-domain"/>
    <property type="match status" value="1"/>
</dbReference>
<dbReference type="Pfam" id="PF00017">
    <property type="entry name" value="SH2"/>
    <property type="match status" value="1"/>
</dbReference>
<evidence type="ECO:0000259" key="8">
    <source>
        <dbReference type="PROSITE" id="PS50001"/>
    </source>
</evidence>
<dbReference type="Pfam" id="PF22697">
    <property type="entry name" value="SOS1_NGEF_PH"/>
    <property type="match status" value="1"/>
</dbReference>
<keyword evidence="2" id="KW-0597">Phosphoprotein</keyword>
<dbReference type="AlphaFoldDB" id="A0A8B9Z277"/>
<dbReference type="InterPro" id="IPR036872">
    <property type="entry name" value="CH_dom_sf"/>
</dbReference>
<dbReference type="SMART" id="SM00325">
    <property type="entry name" value="RhoGEF"/>
    <property type="match status" value="1"/>
</dbReference>
<keyword evidence="7" id="KW-0812">Transmembrane</keyword>
<evidence type="ECO:0000259" key="10">
    <source>
        <dbReference type="PROSITE" id="PS50010"/>
    </source>
</evidence>
<dbReference type="PANTHER" id="PTHR45818">
    <property type="entry name" value="PROTEIN VAV"/>
    <property type="match status" value="1"/>
</dbReference>
<dbReference type="Pfam" id="PF14604">
    <property type="entry name" value="SH3_9"/>
    <property type="match status" value="1"/>
</dbReference>
<dbReference type="InterPro" id="IPR001452">
    <property type="entry name" value="SH3_domain"/>
</dbReference>
<dbReference type="InterPro" id="IPR011993">
    <property type="entry name" value="PH-like_dom_sf"/>
</dbReference>
<feature type="domain" description="SH3" evidence="9">
    <location>
        <begin position="739"/>
        <end position="799"/>
    </location>
</feature>
<evidence type="ECO:0000313" key="13">
    <source>
        <dbReference type="Proteomes" id="UP000694555"/>
    </source>
</evidence>
<dbReference type="GO" id="GO:0005737">
    <property type="term" value="C:cytoplasm"/>
    <property type="evidence" value="ECO:0007669"/>
    <property type="project" value="TreeGrafter"/>
</dbReference>
<dbReference type="InterPro" id="IPR036860">
    <property type="entry name" value="SH2_dom_sf"/>
</dbReference>
<dbReference type="SMART" id="SM00233">
    <property type="entry name" value="PH"/>
    <property type="match status" value="1"/>
</dbReference>
<evidence type="ECO:0000256" key="7">
    <source>
        <dbReference type="SAM" id="Phobius"/>
    </source>
</evidence>
<evidence type="ECO:0000256" key="4">
    <source>
        <dbReference type="ARBA" id="ARBA00022999"/>
    </source>
</evidence>
<dbReference type="SUPFAM" id="SSF55550">
    <property type="entry name" value="SH2 domain"/>
    <property type="match status" value="1"/>
</dbReference>
<accession>A0A8B9Z277</accession>
<dbReference type="PROSITE" id="PS50010">
    <property type="entry name" value="DH_2"/>
    <property type="match status" value="1"/>
</dbReference>
<dbReference type="Gene3D" id="2.30.29.30">
    <property type="entry name" value="Pleckstrin-homology domain (PH domain)/Phosphotyrosine-binding domain (PTB)"/>
    <property type="match status" value="1"/>
</dbReference>
<reference evidence="12" key="2">
    <citation type="submission" date="2025-09" db="UniProtKB">
        <authorList>
            <consortium name="Ensembl"/>
        </authorList>
    </citation>
    <scope>IDENTIFICATION</scope>
</reference>
<dbReference type="InterPro" id="IPR055251">
    <property type="entry name" value="SOS1_NGEF_PH"/>
</dbReference>
<evidence type="ECO:0000259" key="11">
    <source>
        <dbReference type="PROSITE" id="PS50081"/>
    </source>
</evidence>
<dbReference type="PANTHER" id="PTHR45818:SF2">
    <property type="entry name" value="PROTO-ONCOGENE VAV"/>
    <property type="match status" value="1"/>
</dbReference>
<feature type="domain" description="DH" evidence="10">
    <location>
        <begin position="255"/>
        <end position="319"/>
    </location>
</feature>
<keyword evidence="3" id="KW-0344">Guanine-nucleotide releasing factor</keyword>
<dbReference type="PROSITE" id="PS00479">
    <property type="entry name" value="ZF_DAG_PE_1"/>
    <property type="match status" value="1"/>
</dbReference>
<dbReference type="Gene3D" id="1.20.900.10">
    <property type="entry name" value="Dbl homology (DH) domain"/>
    <property type="match status" value="1"/>
</dbReference>
<dbReference type="SMART" id="SM00252">
    <property type="entry name" value="SH2"/>
    <property type="match status" value="1"/>
</dbReference>
<dbReference type="Ensembl" id="ENSBJAT00000002832.1">
    <property type="protein sequence ID" value="ENSBJAP00000002759.1"/>
    <property type="gene ID" value="ENSBJAG00000001970.1"/>
</dbReference>
<evidence type="ECO:0000256" key="5">
    <source>
        <dbReference type="PROSITE-ProRule" id="PRU00191"/>
    </source>
</evidence>
<dbReference type="GO" id="GO:0016477">
    <property type="term" value="P:cell migration"/>
    <property type="evidence" value="ECO:0007669"/>
    <property type="project" value="TreeGrafter"/>
</dbReference>
<dbReference type="Gene3D" id="3.30.505.10">
    <property type="entry name" value="SH2 domain"/>
    <property type="match status" value="1"/>
</dbReference>
<dbReference type="Proteomes" id="UP000694555">
    <property type="component" value="Unplaced"/>
</dbReference>
<keyword evidence="13" id="KW-1185">Reference proteome</keyword>
<evidence type="ECO:0000259" key="9">
    <source>
        <dbReference type="PROSITE" id="PS50002"/>
    </source>
</evidence>
<keyword evidence="7" id="KW-1133">Transmembrane helix</keyword>
<dbReference type="PRINTS" id="PR00401">
    <property type="entry name" value="SH2DOMAIN"/>
</dbReference>
<dbReference type="SMART" id="SM00326">
    <property type="entry name" value="SH3"/>
    <property type="match status" value="1"/>
</dbReference>
<evidence type="ECO:0000313" key="12">
    <source>
        <dbReference type="Ensembl" id="ENSBJAP00000002759.1"/>
    </source>
</evidence>
<dbReference type="GO" id="GO:0005085">
    <property type="term" value="F:guanyl-nucleotide exchange factor activity"/>
    <property type="evidence" value="ECO:0007669"/>
    <property type="project" value="UniProtKB-KW"/>
</dbReference>
<dbReference type="InterPro" id="IPR035899">
    <property type="entry name" value="DBL_dom_sf"/>
</dbReference>
<evidence type="ECO:0000256" key="3">
    <source>
        <dbReference type="ARBA" id="ARBA00022658"/>
    </source>
</evidence>
<dbReference type="PROSITE" id="PS50001">
    <property type="entry name" value="SH2"/>
    <property type="match status" value="1"/>
</dbReference>
<dbReference type="FunFam" id="3.30.60.20:FF:000015">
    <property type="entry name" value="Vav guanine nucleotide exchange factor 1"/>
    <property type="match status" value="1"/>
</dbReference>
<feature type="transmembrane region" description="Helical" evidence="7">
    <location>
        <begin position="12"/>
        <end position="36"/>
    </location>
</feature>
<dbReference type="InterPro" id="IPR000219">
    <property type="entry name" value="DH_dom"/>
</dbReference>
<dbReference type="Gene3D" id="3.30.60.20">
    <property type="match status" value="1"/>
</dbReference>
<dbReference type="PRINTS" id="PR00452">
    <property type="entry name" value="SH3DOMAIN"/>
</dbReference>
<feature type="domain" description="SH2" evidence="8">
    <location>
        <begin position="631"/>
        <end position="724"/>
    </location>
</feature>
<dbReference type="Gene3D" id="2.30.30.40">
    <property type="entry name" value="SH3 Domains"/>
    <property type="match status" value="2"/>
</dbReference>
<dbReference type="InterPro" id="IPR001849">
    <property type="entry name" value="PH_domain"/>
</dbReference>
<sequence>MEAWRQCAHWLMMGLMVLMGMTVVVPMMAMVTMGVIETIGVTMGGGGAGDGDGDTVLPQFLCLRNIRTFLTACADKFGLPKHRLFGAFDLFDVQDFGKVIDTLSTLSWTPIAQSKGFTPFPTEDCIGDDDIYSEEDDDLYDCVEAEGDDGDDIYEDLMRVEPPQAMKVEVDRRLCCLQELRQTEERYTETLESICQVGWGHGGGTTLGTWRDMGGYGRHEGMWGDIGEVWGHGGTWGNVGGHWGNKGILGTGRDMFLLYGRYCSQVEAAARRLDQLATNTDLRMKLQECSQRANNGRFSLRDLLMVPMQRVLKYHLLLQVCSPGARLGPLGRWGDTQDLAQCVNEVKRDNETLKQLTSGGQSKGRSRAVVGTPQGSWWPWEPSATPIPVPRYGFLLDKALIICKRRGDSYEAKDIVDLQSHQLRDGDLGPRDGKKWTHTFLLIDTAGLQGYELFFKTRELKKKWLEQFEMALSNIFPEHALADGHDFQMFSFEDTTSCRACQMLLRGTFYQGYRCSRCRAPAHKECLGRLGTCGRAGLPKMEASQHYSGVPPPPGAVGPALRLSPGDVVEVTVGMGPSWSCWEGLLLWGRPHGHTGKDLYYGGKPLWPCWDEPPLWGRPSWPCWEGPLLWKYAGPMERGEAEQLLMPRSDGAFLVRQRVKDAGEFAISIKYRGEVKHIKVMTAEGLYHLWIPITLSLGELVEFYQHSSLKDCFKTLDTALVVPFKEPESRAGPRPPAVRSFGSAKARYDFCARDRTELTLREGDIIRVLSKKGHPGWWKGEIYGRVGWFPANYVEEDYSEYC</sequence>
<keyword evidence="4 5" id="KW-0727">SH2 domain</keyword>
<dbReference type="InterPro" id="IPR002219">
    <property type="entry name" value="PKC_DAG/PE"/>
</dbReference>
<dbReference type="Pfam" id="PF00130">
    <property type="entry name" value="C1_1"/>
    <property type="match status" value="1"/>
</dbReference>
<dbReference type="SUPFAM" id="SSF48065">
    <property type="entry name" value="DBL homology domain (DH-domain)"/>
    <property type="match status" value="1"/>
</dbReference>
<evidence type="ECO:0000256" key="6">
    <source>
        <dbReference type="PROSITE-ProRule" id="PRU00192"/>
    </source>
</evidence>